<dbReference type="RefSeq" id="XP_016595384.1">
    <property type="nucleotide sequence ID" value="XM_016745456.1"/>
</dbReference>
<dbReference type="Proteomes" id="UP000030143">
    <property type="component" value="Unassembled WGS sequence"/>
</dbReference>
<comment type="caution">
    <text evidence="10">The sequence shown here is derived from an EMBL/GenBank/DDBJ whole genome shotgun (WGS) entry which is preliminary data.</text>
</comment>
<dbReference type="STRING" id="27334.A0A0A2JD08"/>
<keyword evidence="5" id="KW-0560">Oxidoreductase</keyword>
<evidence type="ECO:0000256" key="5">
    <source>
        <dbReference type="ARBA" id="ARBA00023002"/>
    </source>
</evidence>
<keyword evidence="9" id="KW-0812">Transmembrane</keyword>
<dbReference type="InterPro" id="IPR036396">
    <property type="entry name" value="Cyt_P450_sf"/>
</dbReference>
<proteinExistence type="inferred from homology"/>
<accession>A0A0A2JD08</accession>
<dbReference type="HOGENOM" id="CLU_018012_2_1_1"/>
<keyword evidence="7" id="KW-0503">Monooxygenase</keyword>
<gene>
    <name evidence="10" type="ORF">PEX2_081860</name>
</gene>
<keyword evidence="4 8" id="KW-0479">Metal-binding</keyword>
<feature type="binding site" description="axial binding residue" evidence="8">
    <location>
        <position position="496"/>
    </location>
    <ligand>
        <name>heme</name>
        <dbReference type="ChEBI" id="CHEBI:30413"/>
    </ligand>
    <ligandPart>
        <name>Fe</name>
        <dbReference type="ChEBI" id="CHEBI:18248"/>
    </ligandPart>
</feature>
<evidence type="ECO:0000256" key="4">
    <source>
        <dbReference type="ARBA" id="ARBA00022723"/>
    </source>
</evidence>
<dbReference type="VEuPathDB" id="FungiDB:PEXP_040250"/>
<feature type="transmembrane region" description="Helical" evidence="9">
    <location>
        <begin position="6"/>
        <end position="24"/>
    </location>
</feature>
<comment type="cofactor">
    <cofactor evidence="1 8">
        <name>heme</name>
        <dbReference type="ChEBI" id="CHEBI:30413"/>
    </cofactor>
</comment>
<dbReference type="Pfam" id="PF00067">
    <property type="entry name" value="p450"/>
    <property type="match status" value="1"/>
</dbReference>
<evidence type="ECO:0000313" key="10">
    <source>
        <dbReference type="EMBL" id="KGO52656.1"/>
    </source>
</evidence>
<evidence type="ECO:0000256" key="3">
    <source>
        <dbReference type="ARBA" id="ARBA00022617"/>
    </source>
</evidence>
<name>A0A0A2JD08_PENEN</name>
<dbReference type="EMBL" id="JQFZ01000261">
    <property type="protein sequence ID" value="KGO52656.1"/>
    <property type="molecule type" value="Genomic_DNA"/>
</dbReference>
<dbReference type="GeneID" id="27680876"/>
<evidence type="ECO:0000256" key="8">
    <source>
        <dbReference type="PIRSR" id="PIRSR602403-1"/>
    </source>
</evidence>
<dbReference type="GO" id="GO:0016705">
    <property type="term" value="F:oxidoreductase activity, acting on paired donors, with incorporation or reduction of molecular oxygen"/>
    <property type="evidence" value="ECO:0007669"/>
    <property type="project" value="InterPro"/>
</dbReference>
<dbReference type="CDD" id="cd11040">
    <property type="entry name" value="CYP7_CYP8-like"/>
    <property type="match status" value="1"/>
</dbReference>
<dbReference type="GO" id="GO:0008395">
    <property type="term" value="F:steroid hydroxylase activity"/>
    <property type="evidence" value="ECO:0007669"/>
    <property type="project" value="TreeGrafter"/>
</dbReference>
<sequence length="557" mass="64193">MIQLWSAWVYGGIIVLVSCWRIFLTLNSLQWVHWWSKSPSRNPPVYPYWIPFLGHSIPFIQDPGAFVDGLQQRYGDRYPVEIVLGPIRGYFVAGSEAINNLLRSPRNLSPKPFIALVMENMFGTPPGTMPLYRQDDSGIAPTPLPNTHVAPEHRIYYHQHKSAHRFLTGDALRHMTERFTRVLSRELHRDAAIGPDDDWVQLPDLYTFWKSRIFHAAVHALFGPYLTLLTPGFEQDFWHYMDAIPTLTMGLPRWMIPGAYAARDRVFTAVKTWHRFARAHSDYRQNGPDDPDWDKYWGSTWLKVRQQFGQDSGWMDEDALAAEDVALLVAANANAILSAIWVLLHIYADPDLHQRLKPEFDRAMVQPFPTSLSSTTTSQQTEFDITTLVNSPRLQSVYAEVLRMRIALLLNRTPVHTEAQLGPWRLKRGQFIVMSTQHAAYDDEAWGPRRMQDGRYPLDQFWAERFLVQDEGGKEQFSLDGLSGAWIPYGGGGFMCPGRHFAKQEILGSVAIFQSYYELEVVDRPKGWLPRPDRRFYGVGAMPPAEPIPFRIRRRRR</sequence>
<evidence type="ECO:0000256" key="1">
    <source>
        <dbReference type="ARBA" id="ARBA00001971"/>
    </source>
</evidence>
<evidence type="ECO:0000313" key="11">
    <source>
        <dbReference type="Proteomes" id="UP000030143"/>
    </source>
</evidence>
<keyword evidence="6 8" id="KW-0408">Iron</keyword>
<evidence type="ECO:0000256" key="6">
    <source>
        <dbReference type="ARBA" id="ARBA00023004"/>
    </source>
</evidence>
<dbReference type="GO" id="GO:0020037">
    <property type="term" value="F:heme binding"/>
    <property type="evidence" value="ECO:0007669"/>
    <property type="project" value="InterPro"/>
</dbReference>
<keyword evidence="9" id="KW-1133">Transmembrane helix</keyword>
<dbReference type="GO" id="GO:0005506">
    <property type="term" value="F:iron ion binding"/>
    <property type="evidence" value="ECO:0007669"/>
    <property type="project" value="InterPro"/>
</dbReference>
<dbReference type="AlphaFoldDB" id="A0A0A2JD08"/>
<keyword evidence="9" id="KW-0472">Membrane</keyword>
<evidence type="ECO:0000256" key="7">
    <source>
        <dbReference type="ARBA" id="ARBA00023033"/>
    </source>
</evidence>
<keyword evidence="11" id="KW-1185">Reference proteome</keyword>
<keyword evidence="3 8" id="KW-0349">Heme</keyword>
<reference evidence="10 11" key="1">
    <citation type="journal article" date="2015" name="Mol. Plant Microbe Interact.">
        <title>Genome, transcriptome, and functional analyses of Penicillium expansum provide new insights into secondary metabolism and pathogenicity.</title>
        <authorList>
            <person name="Ballester A.R."/>
            <person name="Marcet-Houben M."/>
            <person name="Levin E."/>
            <person name="Sela N."/>
            <person name="Selma-Lazaro C."/>
            <person name="Carmona L."/>
            <person name="Wisniewski M."/>
            <person name="Droby S."/>
            <person name="Gonzalez-Candelas L."/>
            <person name="Gabaldon T."/>
        </authorList>
    </citation>
    <scope>NUCLEOTIDE SEQUENCE [LARGE SCALE GENOMIC DNA]</scope>
    <source>
        <strain evidence="10 11">MD-8</strain>
    </source>
</reference>
<comment type="similarity">
    <text evidence="2">Belongs to the cytochrome P450 family.</text>
</comment>
<evidence type="ECO:0000256" key="2">
    <source>
        <dbReference type="ARBA" id="ARBA00010617"/>
    </source>
</evidence>
<dbReference type="SUPFAM" id="SSF48264">
    <property type="entry name" value="Cytochrome P450"/>
    <property type="match status" value="1"/>
</dbReference>
<dbReference type="InterPro" id="IPR001128">
    <property type="entry name" value="Cyt_P450"/>
</dbReference>
<dbReference type="InterPro" id="IPR002403">
    <property type="entry name" value="Cyt_P450_E_grp-IV"/>
</dbReference>
<dbReference type="PANTHER" id="PTHR24304">
    <property type="entry name" value="CYTOCHROME P450 FAMILY 7"/>
    <property type="match status" value="1"/>
</dbReference>
<organism evidence="10 11">
    <name type="scientific">Penicillium expansum</name>
    <name type="common">Blue mold rot fungus</name>
    <dbReference type="NCBI Taxonomy" id="27334"/>
    <lineage>
        <taxon>Eukaryota</taxon>
        <taxon>Fungi</taxon>
        <taxon>Dikarya</taxon>
        <taxon>Ascomycota</taxon>
        <taxon>Pezizomycotina</taxon>
        <taxon>Eurotiomycetes</taxon>
        <taxon>Eurotiomycetidae</taxon>
        <taxon>Eurotiales</taxon>
        <taxon>Aspergillaceae</taxon>
        <taxon>Penicillium</taxon>
    </lineage>
</organism>
<dbReference type="GO" id="GO:0043386">
    <property type="term" value="P:mycotoxin biosynthetic process"/>
    <property type="evidence" value="ECO:0007669"/>
    <property type="project" value="UniProtKB-ARBA"/>
</dbReference>
<protein>
    <submittedName>
        <fullName evidence="10">Cytochrome P450</fullName>
    </submittedName>
</protein>
<evidence type="ECO:0000256" key="9">
    <source>
        <dbReference type="SAM" id="Phobius"/>
    </source>
</evidence>
<dbReference type="PRINTS" id="PR00465">
    <property type="entry name" value="EP450IV"/>
</dbReference>
<dbReference type="InterPro" id="IPR050529">
    <property type="entry name" value="CYP450_sterol_14alpha_dmase"/>
</dbReference>
<dbReference type="Gene3D" id="1.10.630.10">
    <property type="entry name" value="Cytochrome P450"/>
    <property type="match status" value="1"/>
</dbReference>
<dbReference type="PANTHER" id="PTHR24304:SF2">
    <property type="entry name" value="24-HYDROXYCHOLESTEROL 7-ALPHA-HYDROXYLASE"/>
    <property type="match status" value="1"/>
</dbReference>